<feature type="transmembrane region" description="Helical" evidence="6">
    <location>
        <begin position="142"/>
        <end position="164"/>
    </location>
</feature>
<dbReference type="PROSITE" id="PS50850">
    <property type="entry name" value="MFS"/>
    <property type="match status" value="1"/>
</dbReference>
<feature type="transmembrane region" description="Helical" evidence="6">
    <location>
        <begin position="349"/>
        <end position="370"/>
    </location>
</feature>
<dbReference type="RefSeq" id="WP_149836817.1">
    <property type="nucleotide sequence ID" value="NZ_VUOC01000001.1"/>
</dbReference>
<organism evidence="8 9">
    <name type="scientific">Chitinophaga agrisoli</name>
    <dbReference type="NCBI Taxonomy" id="2607653"/>
    <lineage>
        <taxon>Bacteria</taxon>
        <taxon>Pseudomonadati</taxon>
        <taxon>Bacteroidota</taxon>
        <taxon>Chitinophagia</taxon>
        <taxon>Chitinophagales</taxon>
        <taxon>Chitinophagaceae</taxon>
        <taxon>Chitinophaga</taxon>
    </lineage>
</organism>
<evidence type="ECO:0000313" key="9">
    <source>
        <dbReference type="Proteomes" id="UP000324611"/>
    </source>
</evidence>
<dbReference type="GO" id="GO:0022857">
    <property type="term" value="F:transmembrane transporter activity"/>
    <property type="evidence" value="ECO:0007669"/>
    <property type="project" value="InterPro"/>
</dbReference>
<feature type="transmembrane region" description="Helical" evidence="6">
    <location>
        <begin position="170"/>
        <end position="192"/>
    </location>
</feature>
<keyword evidence="2" id="KW-1003">Cell membrane</keyword>
<feature type="transmembrane region" description="Helical" evidence="6">
    <location>
        <begin position="308"/>
        <end position="328"/>
    </location>
</feature>
<feature type="transmembrane region" description="Helical" evidence="6">
    <location>
        <begin position="16"/>
        <end position="42"/>
    </location>
</feature>
<feature type="domain" description="Major facilitator superfamily (MFS) profile" evidence="7">
    <location>
        <begin position="18"/>
        <end position="406"/>
    </location>
</feature>
<reference evidence="8 9" key="2">
    <citation type="submission" date="2019-09" db="EMBL/GenBank/DDBJ databases">
        <authorList>
            <person name="Jin C."/>
        </authorList>
    </citation>
    <scope>NUCLEOTIDE SEQUENCE [LARGE SCALE GENOMIC DNA]</scope>
    <source>
        <strain evidence="8 9">BN140078</strain>
    </source>
</reference>
<comment type="caution">
    <text evidence="8">The sequence shown here is derived from an EMBL/GenBank/DDBJ whole genome shotgun (WGS) entry which is preliminary data.</text>
</comment>
<dbReference type="InterPro" id="IPR011701">
    <property type="entry name" value="MFS"/>
</dbReference>
<sequence>MTTSAIQPRVFTRYQAFIIAMLAILQFTVVLDFMVLSPLGVLLLDKLQINTSQFGLVVSAYAFSAGASGLLAAGFADRFDRKKMLLFFYVGFITGTLLCATAPNYHFLLIARIVTGLFGGVISSISFAIITDLFKMEVRGRVMGFVQMAFAVSQVMGIPVGLLLANHFGWHAPFWMIAGFGALVGILIAVYMRPVNAHLAVKSDLNPLVHLLKTLSQPNYLLAFGATTLMSTGGFMLMPFASTFSTHNLGITMDQLTLLYGITGVFSMIFGPLTGKLSDRIGKFQVFCLGSIVTIITIAIYTNLGLTPFAWVVAINVFMFLGVSSRMIGGQALMTAVPEMRDRGAFMSINSSVQQISGGIGSAVAGILVVQTSSGALQHYDRLGYVAIAATLITISFMYFVNKMVSAQPQKAPAKIVEVPAEV</sequence>
<evidence type="ECO:0000313" key="8">
    <source>
        <dbReference type="EMBL" id="KAA2245428.1"/>
    </source>
</evidence>
<dbReference type="Pfam" id="PF07690">
    <property type="entry name" value="MFS_1"/>
    <property type="match status" value="2"/>
</dbReference>
<dbReference type="Proteomes" id="UP000324611">
    <property type="component" value="Unassembled WGS sequence"/>
</dbReference>
<evidence type="ECO:0000256" key="5">
    <source>
        <dbReference type="ARBA" id="ARBA00023136"/>
    </source>
</evidence>
<dbReference type="GO" id="GO:0005886">
    <property type="term" value="C:plasma membrane"/>
    <property type="evidence" value="ECO:0007669"/>
    <property type="project" value="UniProtKB-SubCell"/>
</dbReference>
<feature type="transmembrane region" description="Helical" evidence="6">
    <location>
        <begin position="258"/>
        <end position="277"/>
    </location>
</feature>
<dbReference type="AlphaFoldDB" id="A0A5B2W3K6"/>
<evidence type="ECO:0000256" key="2">
    <source>
        <dbReference type="ARBA" id="ARBA00022475"/>
    </source>
</evidence>
<dbReference type="Gene3D" id="1.20.1250.20">
    <property type="entry name" value="MFS general substrate transporter like domains"/>
    <property type="match status" value="1"/>
</dbReference>
<gene>
    <name evidence="8" type="ORF">F0L74_05560</name>
</gene>
<feature type="transmembrane region" description="Helical" evidence="6">
    <location>
        <begin position="109"/>
        <end position="130"/>
    </location>
</feature>
<comment type="subcellular location">
    <subcellularLocation>
        <location evidence="1">Cell membrane</location>
        <topology evidence="1">Multi-pass membrane protein</topology>
    </subcellularLocation>
</comment>
<dbReference type="PANTHER" id="PTHR43124">
    <property type="entry name" value="PURINE EFFLUX PUMP PBUE"/>
    <property type="match status" value="1"/>
</dbReference>
<feature type="transmembrane region" description="Helical" evidence="6">
    <location>
        <begin position="54"/>
        <end position="73"/>
    </location>
</feature>
<name>A0A5B2W3K6_9BACT</name>
<keyword evidence="9" id="KW-1185">Reference proteome</keyword>
<accession>A0A5B2W3K6</accession>
<evidence type="ECO:0000259" key="7">
    <source>
        <dbReference type="PROSITE" id="PS50850"/>
    </source>
</evidence>
<protein>
    <submittedName>
        <fullName evidence="8">MFS transporter</fullName>
    </submittedName>
</protein>
<reference evidence="8 9" key="1">
    <citation type="submission" date="2019-09" db="EMBL/GenBank/DDBJ databases">
        <title>Chitinophaga ginsengihumi sp. nov., isolated from soil of ginseng rhizosphere.</title>
        <authorList>
            <person name="Lee J."/>
        </authorList>
    </citation>
    <scope>NUCLEOTIDE SEQUENCE [LARGE SCALE GENOMIC DNA]</scope>
    <source>
        <strain evidence="8 9">BN140078</strain>
    </source>
</reference>
<evidence type="ECO:0000256" key="1">
    <source>
        <dbReference type="ARBA" id="ARBA00004651"/>
    </source>
</evidence>
<evidence type="ECO:0000256" key="4">
    <source>
        <dbReference type="ARBA" id="ARBA00022989"/>
    </source>
</evidence>
<feature type="transmembrane region" description="Helical" evidence="6">
    <location>
        <begin position="220"/>
        <end position="238"/>
    </location>
</feature>
<keyword evidence="5 6" id="KW-0472">Membrane</keyword>
<dbReference type="InterPro" id="IPR036259">
    <property type="entry name" value="MFS_trans_sf"/>
</dbReference>
<keyword evidence="4 6" id="KW-1133">Transmembrane helix</keyword>
<keyword evidence="3 6" id="KW-0812">Transmembrane</keyword>
<feature type="transmembrane region" description="Helical" evidence="6">
    <location>
        <begin position="382"/>
        <end position="401"/>
    </location>
</feature>
<evidence type="ECO:0000256" key="6">
    <source>
        <dbReference type="SAM" id="Phobius"/>
    </source>
</evidence>
<feature type="transmembrane region" description="Helical" evidence="6">
    <location>
        <begin position="284"/>
        <end position="302"/>
    </location>
</feature>
<feature type="transmembrane region" description="Helical" evidence="6">
    <location>
        <begin position="85"/>
        <end position="103"/>
    </location>
</feature>
<evidence type="ECO:0000256" key="3">
    <source>
        <dbReference type="ARBA" id="ARBA00022692"/>
    </source>
</evidence>
<dbReference type="EMBL" id="VUOC01000001">
    <property type="protein sequence ID" value="KAA2245428.1"/>
    <property type="molecule type" value="Genomic_DNA"/>
</dbReference>
<dbReference type="InterPro" id="IPR020846">
    <property type="entry name" value="MFS_dom"/>
</dbReference>
<dbReference type="SUPFAM" id="SSF103473">
    <property type="entry name" value="MFS general substrate transporter"/>
    <property type="match status" value="1"/>
</dbReference>
<dbReference type="InterPro" id="IPR050189">
    <property type="entry name" value="MFS_Efflux_Transporters"/>
</dbReference>
<proteinExistence type="predicted"/>
<dbReference type="PANTHER" id="PTHR43124:SF3">
    <property type="entry name" value="CHLORAMPHENICOL EFFLUX PUMP RV0191"/>
    <property type="match status" value="1"/>
</dbReference>
<dbReference type="CDD" id="cd17324">
    <property type="entry name" value="MFS_NepI_like"/>
    <property type="match status" value="1"/>
</dbReference>